<dbReference type="EMBL" id="FWFS01000001">
    <property type="protein sequence ID" value="SLN13744.1"/>
    <property type="molecule type" value="Genomic_DNA"/>
</dbReference>
<dbReference type="AlphaFoldDB" id="A0A1Y5RBQ5"/>
<keyword evidence="1" id="KW-0282">Flagellum</keyword>
<keyword evidence="2" id="KW-1185">Reference proteome</keyword>
<dbReference type="GO" id="GO:0044781">
    <property type="term" value="P:bacterial-type flagellum organization"/>
    <property type="evidence" value="ECO:0007669"/>
    <property type="project" value="InterPro"/>
</dbReference>
<dbReference type="InterPro" id="IPR010845">
    <property type="entry name" value="FlaF"/>
</dbReference>
<dbReference type="Pfam" id="PF07309">
    <property type="entry name" value="FlaF"/>
    <property type="match status" value="1"/>
</dbReference>
<reference evidence="1 2" key="1">
    <citation type="submission" date="2017-03" db="EMBL/GenBank/DDBJ databases">
        <authorList>
            <person name="Afonso C.L."/>
            <person name="Miller P.J."/>
            <person name="Scott M.A."/>
            <person name="Spackman E."/>
            <person name="Goraichik I."/>
            <person name="Dimitrov K.M."/>
            <person name="Suarez D.L."/>
            <person name="Swayne D.E."/>
        </authorList>
    </citation>
    <scope>NUCLEOTIDE SEQUENCE [LARGE SCALE GENOMIC DNA]</scope>
    <source>
        <strain evidence="1 2">CECT 8620</strain>
    </source>
</reference>
<evidence type="ECO:0000313" key="1">
    <source>
        <dbReference type="EMBL" id="SLN13744.1"/>
    </source>
</evidence>
<sequence>MNALDLARTAYGSAATPIKTSRAIEYDAFARITQKMSATQRTKDKDFPSFARALFDNRRLWTLLASDVSDPQNALSRDLRSQIFYLAEFTAAQTSKILKGHATVEPLIDINTSVMRGLSREGGAQ</sequence>
<evidence type="ECO:0000313" key="2">
    <source>
        <dbReference type="Proteomes" id="UP000193862"/>
    </source>
</evidence>
<dbReference type="Proteomes" id="UP000193862">
    <property type="component" value="Unassembled WGS sequence"/>
</dbReference>
<keyword evidence="1" id="KW-0966">Cell projection</keyword>
<protein>
    <submittedName>
        <fullName evidence="1">Flagellar biosynthesis regulatory protein FlaF</fullName>
    </submittedName>
</protein>
<dbReference type="NCBIfam" id="NF009435">
    <property type="entry name" value="PRK12794.1"/>
    <property type="match status" value="1"/>
</dbReference>
<name>A0A1Y5RBQ5_9RHOB</name>
<accession>A0A1Y5RBQ5</accession>
<dbReference type="OrthoDB" id="9808944at2"/>
<organism evidence="1 2">
    <name type="scientific">Aquimixticola soesokkakensis</name>
    <dbReference type="NCBI Taxonomy" id="1519096"/>
    <lineage>
        <taxon>Bacteria</taxon>
        <taxon>Pseudomonadati</taxon>
        <taxon>Pseudomonadota</taxon>
        <taxon>Alphaproteobacteria</taxon>
        <taxon>Rhodobacterales</taxon>
        <taxon>Paracoccaceae</taxon>
        <taxon>Aquimixticola</taxon>
    </lineage>
</organism>
<keyword evidence="1" id="KW-0969">Cilium</keyword>
<gene>
    <name evidence="1" type="ORF">AQS8620_00190</name>
</gene>
<dbReference type="RefSeq" id="WP_085834942.1">
    <property type="nucleotide sequence ID" value="NZ_FWFS01000001.1"/>
</dbReference>
<proteinExistence type="predicted"/>